<proteinExistence type="predicted"/>
<sequence length="232" mass="27460">MKLVSYSRLALYEQCPRQFYYKYVLGHKTPDTKPLALGKAVHKALEVLANNPNVPVEEAIKQGLIECGFHSEVEPNEVRQLVENALSKKIEGVPEYHFQLPLFDVPDLPEIQGYIDRWNKDEIWDYKTNWQPYDILSNYQLALYAWAVSQITELKKIKGHLFFLRYKKIYSYVFTEKEMNLAKEWAKRLITEINFKLEILEIYPDKVDELFPYQPNRYCSSCPFILDCYKKA</sequence>
<dbReference type="InterPro" id="IPR011604">
    <property type="entry name" value="PDDEXK-like_dom_sf"/>
</dbReference>
<name>A0ABU9K346_9BACI</name>
<evidence type="ECO:0000256" key="4">
    <source>
        <dbReference type="ARBA" id="ARBA00022806"/>
    </source>
</evidence>
<dbReference type="InterPro" id="IPR038726">
    <property type="entry name" value="PDDEXK_AddAB-type"/>
</dbReference>
<evidence type="ECO:0000256" key="5">
    <source>
        <dbReference type="ARBA" id="ARBA00022840"/>
    </source>
</evidence>
<evidence type="ECO:0000256" key="1">
    <source>
        <dbReference type="ARBA" id="ARBA00022741"/>
    </source>
</evidence>
<evidence type="ECO:0000313" key="9">
    <source>
        <dbReference type="EMBL" id="MEL3959578.1"/>
    </source>
</evidence>
<feature type="domain" description="PD-(D/E)XK endonuclease-like" evidence="8">
    <location>
        <begin position="4"/>
        <end position="225"/>
    </location>
</feature>
<keyword evidence="10" id="KW-1185">Reference proteome</keyword>
<protein>
    <submittedName>
        <fullName evidence="9">PD-(D/E)XK nuclease family protein</fullName>
    </submittedName>
</protein>
<evidence type="ECO:0000259" key="8">
    <source>
        <dbReference type="Pfam" id="PF12705"/>
    </source>
</evidence>
<organism evidence="9 10">
    <name type="scientific">Caldifermentibacillus hisashii</name>
    <dbReference type="NCBI Taxonomy" id="996558"/>
    <lineage>
        <taxon>Bacteria</taxon>
        <taxon>Bacillati</taxon>
        <taxon>Bacillota</taxon>
        <taxon>Bacilli</taxon>
        <taxon>Bacillales</taxon>
        <taxon>Bacillaceae</taxon>
        <taxon>Caldifermentibacillus</taxon>
    </lineage>
</organism>
<keyword evidence="2" id="KW-0227">DNA damage</keyword>
<accession>A0ABU9K346</accession>
<evidence type="ECO:0000313" key="10">
    <source>
        <dbReference type="Proteomes" id="UP001459714"/>
    </source>
</evidence>
<evidence type="ECO:0000256" key="7">
    <source>
        <dbReference type="ARBA" id="ARBA00023204"/>
    </source>
</evidence>
<dbReference type="Proteomes" id="UP001459714">
    <property type="component" value="Unassembled WGS sequence"/>
</dbReference>
<dbReference type="EMBL" id="JBBYAK010000003">
    <property type="protein sequence ID" value="MEL3959578.1"/>
    <property type="molecule type" value="Genomic_DNA"/>
</dbReference>
<reference evidence="9 10" key="1">
    <citation type="submission" date="2024-03" db="EMBL/GenBank/DDBJ databases">
        <title>Bacilli Hybrid Assemblies.</title>
        <authorList>
            <person name="Kovac J."/>
        </authorList>
    </citation>
    <scope>NUCLEOTIDE SEQUENCE [LARGE SCALE GENOMIC DNA]</scope>
    <source>
        <strain evidence="9 10">FSL M8-0022</strain>
    </source>
</reference>
<keyword evidence="6" id="KW-0238">DNA-binding</keyword>
<dbReference type="InterPro" id="IPR011335">
    <property type="entry name" value="Restrct_endonuc-II-like"/>
</dbReference>
<dbReference type="SUPFAM" id="SSF52980">
    <property type="entry name" value="Restriction endonuclease-like"/>
    <property type="match status" value="1"/>
</dbReference>
<comment type="caution">
    <text evidence="9">The sequence shown here is derived from an EMBL/GenBank/DDBJ whole genome shotgun (WGS) entry which is preliminary data.</text>
</comment>
<keyword evidence="7" id="KW-0234">DNA repair</keyword>
<evidence type="ECO:0000256" key="3">
    <source>
        <dbReference type="ARBA" id="ARBA00022801"/>
    </source>
</evidence>
<keyword evidence="3" id="KW-0378">Hydrolase</keyword>
<evidence type="ECO:0000256" key="6">
    <source>
        <dbReference type="ARBA" id="ARBA00023125"/>
    </source>
</evidence>
<evidence type="ECO:0000256" key="2">
    <source>
        <dbReference type="ARBA" id="ARBA00022763"/>
    </source>
</evidence>
<dbReference type="Gene3D" id="3.90.320.10">
    <property type="match status" value="1"/>
</dbReference>
<dbReference type="RefSeq" id="WP_342021185.1">
    <property type="nucleotide sequence ID" value="NZ_JBBYAK010000003.1"/>
</dbReference>
<keyword evidence="5" id="KW-0067">ATP-binding</keyword>
<keyword evidence="1" id="KW-0547">Nucleotide-binding</keyword>
<gene>
    <name evidence="9" type="ORF">NST17_20710</name>
</gene>
<keyword evidence="4" id="KW-0347">Helicase</keyword>
<dbReference type="Pfam" id="PF12705">
    <property type="entry name" value="PDDEXK_1"/>
    <property type="match status" value="1"/>
</dbReference>